<gene>
    <name evidence="3" type="ORF">COT97_03515</name>
</gene>
<keyword evidence="2" id="KW-1133">Transmembrane helix</keyword>
<name>A0A2H0V4I5_9BACT</name>
<keyword evidence="2" id="KW-0472">Membrane</keyword>
<keyword evidence="2" id="KW-0812">Transmembrane</keyword>
<comment type="caution">
    <text evidence="3">The sequence shown here is derived from an EMBL/GenBank/DDBJ whole genome shotgun (WGS) entry which is preliminary data.</text>
</comment>
<dbReference type="EMBL" id="PFAP01000023">
    <property type="protein sequence ID" value="PIR94007.1"/>
    <property type="molecule type" value="Genomic_DNA"/>
</dbReference>
<dbReference type="Proteomes" id="UP000229901">
    <property type="component" value="Unassembled WGS sequence"/>
</dbReference>
<accession>A0A2H0V4I5</accession>
<dbReference type="AlphaFoldDB" id="A0A2H0V4I5"/>
<protein>
    <submittedName>
        <fullName evidence="3">Uncharacterized protein</fullName>
    </submittedName>
</protein>
<feature type="region of interest" description="Disordered" evidence="1">
    <location>
        <begin position="1"/>
        <end position="26"/>
    </location>
</feature>
<evidence type="ECO:0000256" key="2">
    <source>
        <dbReference type="SAM" id="Phobius"/>
    </source>
</evidence>
<evidence type="ECO:0000313" key="4">
    <source>
        <dbReference type="Proteomes" id="UP000229901"/>
    </source>
</evidence>
<feature type="transmembrane region" description="Helical" evidence="2">
    <location>
        <begin position="36"/>
        <end position="57"/>
    </location>
</feature>
<proteinExistence type="predicted"/>
<evidence type="ECO:0000313" key="3">
    <source>
        <dbReference type="EMBL" id="PIR94007.1"/>
    </source>
</evidence>
<reference evidence="4" key="1">
    <citation type="submission" date="2017-09" db="EMBL/GenBank/DDBJ databases">
        <title>Depth-based differentiation of microbial function through sediment-hosted aquifers and enrichment of novel symbionts in the deep terrestrial subsurface.</title>
        <authorList>
            <person name="Probst A.J."/>
            <person name="Ladd B."/>
            <person name="Jarett J.K."/>
            <person name="Geller-Mcgrath D.E."/>
            <person name="Sieber C.M.K."/>
            <person name="Emerson J.B."/>
            <person name="Anantharaman K."/>
            <person name="Thomas B.C."/>
            <person name="Malmstrom R."/>
            <person name="Stieglmeier M."/>
            <person name="Klingl A."/>
            <person name="Woyke T."/>
            <person name="Ryan C.M."/>
            <person name="Banfield J.F."/>
        </authorList>
    </citation>
    <scope>NUCLEOTIDE SEQUENCE [LARGE SCALE GENOMIC DNA]</scope>
</reference>
<organism evidence="3 4">
    <name type="scientific">Candidatus Falkowbacteria bacterium CG10_big_fil_rev_8_21_14_0_10_39_11</name>
    <dbReference type="NCBI Taxonomy" id="1974565"/>
    <lineage>
        <taxon>Bacteria</taxon>
        <taxon>Candidatus Falkowiibacteriota</taxon>
    </lineage>
</organism>
<evidence type="ECO:0000256" key="1">
    <source>
        <dbReference type="SAM" id="MobiDB-lite"/>
    </source>
</evidence>
<sequence>MAERRPNEERSRAFEENTEARQENTRARRSSNTVKWIVTGAFLLMAMAVFVLFALSYSKQTLVATFVYSENPELVREFAGSEEFIEKFGCSLGIQDETFHFQVCHRDDMFFCYLENKQNMTTTSLIFDVDEQGSVEPSFYHKILNGDDVIVAYDERGIRVSPSVNLELAGLLVSDMRTHYNFCRKMFVKLDQKMLY</sequence>